<dbReference type="InterPro" id="IPR036663">
    <property type="entry name" value="Fumarylacetoacetase_C_sf"/>
</dbReference>
<dbReference type="Proteomes" id="UP000216020">
    <property type="component" value="Unassembled WGS sequence"/>
</dbReference>
<name>A0A261SC16_9BORD</name>
<dbReference type="Pfam" id="PF01557">
    <property type="entry name" value="FAA_hydrolase"/>
    <property type="match status" value="1"/>
</dbReference>
<keyword evidence="7" id="KW-1185">Reference proteome</keyword>
<keyword evidence="3" id="KW-0479">Metal-binding</keyword>
<comment type="cofactor">
    <cofactor evidence="1">
        <name>Mg(2+)</name>
        <dbReference type="ChEBI" id="CHEBI:18420"/>
    </cofactor>
</comment>
<evidence type="ECO:0000256" key="3">
    <source>
        <dbReference type="ARBA" id="ARBA00022723"/>
    </source>
</evidence>
<evidence type="ECO:0000256" key="1">
    <source>
        <dbReference type="ARBA" id="ARBA00001946"/>
    </source>
</evidence>
<evidence type="ECO:0000256" key="4">
    <source>
        <dbReference type="ARBA" id="ARBA00022801"/>
    </source>
</evidence>
<accession>A0A261SC16</accession>
<dbReference type="EMBL" id="NEVM01000002">
    <property type="protein sequence ID" value="OZI34705.1"/>
    <property type="molecule type" value="Genomic_DNA"/>
</dbReference>
<comment type="similarity">
    <text evidence="2">Belongs to the FAH family.</text>
</comment>
<reference evidence="7" key="1">
    <citation type="submission" date="2017-05" db="EMBL/GenBank/DDBJ databases">
        <title>Complete and WGS of Bordetella genogroups.</title>
        <authorList>
            <person name="Spilker T."/>
            <person name="Lipuma J."/>
        </authorList>
    </citation>
    <scope>NUCLEOTIDE SEQUENCE [LARGE SCALE GENOMIC DNA]</scope>
    <source>
        <strain evidence="7">AU16122</strain>
    </source>
</reference>
<dbReference type="OrthoDB" id="8582489at2"/>
<comment type="caution">
    <text evidence="6">The sequence shown here is derived from an EMBL/GenBank/DDBJ whole genome shotgun (WGS) entry which is preliminary data.</text>
</comment>
<keyword evidence="4" id="KW-0378">Hydrolase</keyword>
<dbReference type="FunFam" id="3.90.850.10:FF:000002">
    <property type="entry name" value="2-hydroxyhepta-2,4-diene-1,7-dioate isomerase"/>
    <property type="match status" value="1"/>
</dbReference>
<dbReference type="AlphaFoldDB" id="A0A261SC16"/>
<dbReference type="SUPFAM" id="SSF56529">
    <property type="entry name" value="FAH"/>
    <property type="match status" value="1"/>
</dbReference>
<evidence type="ECO:0000256" key="2">
    <source>
        <dbReference type="ARBA" id="ARBA00010211"/>
    </source>
</evidence>
<gene>
    <name evidence="6" type="ORF">CAL29_14555</name>
</gene>
<protein>
    <recommendedName>
        <fullName evidence="5">Fumarylacetoacetase-like C-terminal domain-containing protein</fullName>
    </recommendedName>
</protein>
<dbReference type="InterPro" id="IPR011234">
    <property type="entry name" value="Fumarylacetoacetase-like_C"/>
</dbReference>
<dbReference type="PANTHER" id="PTHR11820:SF7">
    <property type="entry name" value="ACYLPYRUVASE FAHD1, MITOCHONDRIAL"/>
    <property type="match status" value="1"/>
</dbReference>
<sequence length="307" mass="32964">MKFLSFLDARQQGLDPQLGIALDDGKVFNVTAAVRALPPGEAAGLPLSLDALIDAEATPLQELARLVENPGNAGHAVDVDQIRFLPPVQLRRNVFCVGRNYREHIIEGNIAKGIPANTFPEAIEFFTKPSTAVVGHGWDVNRHAALTNSLDYEVELAIVIGKRGVNISEADALDHVFGYTIVNDVTARDLQRRHGQWFKGKGLDTTCPMGPVILHKSAFGNPNAKRLELEVNGELRQSASTDEMIFNVQAVIAQLSAGLTLLPGDIISTGTPKGVGYAAIPPRCLNVGDVVKARVEGIGELTNQIVA</sequence>
<dbReference type="GO" id="GO:0016853">
    <property type="term" value="F:isomerase activity"/>
    <property type="evidence" value="ECO:0007669"/>
    <property type="project" value="UniProtKB-ARBA"/>
</dbReference>
<proteinExistence type="inferred from homology"/>
<dbReference type="GO" id="GO:0019752">
    <property type="term" value="P:carboxylic acid metabolic process"/>
    <property type="evidence" value="ECO:0007669"/>
    <property type="project" value="UniProtKB-ARBA"/>
</dbReference>
<evidence type="ECO:0000259" key="5">
    <source>
        <dbReference type="Pfam" id="PF01557"/>
    </source>
</evidence>
<organism evidence="6 7">
    <name type="scientific">Bordetella genomosp. 10</name>
    <dbReference type="NCBI Taxonomy" id="1416804"/>
    <lineage>
        <taxon>Bacteria</taxon>
        <taxon>Pseudomonadati</taxon>
        <taxon>Pseudomonadota</taxon>
        <taxon>Betaproteobacteria</taxon>
        <taxon>Burkholderiales</taxon>
        <taxon>Alcaligenaceae</taxon>
        <taxon>Bordetella</taxon>
    </lineage>
</organism>
<feature type="domain" description="Fumarylacetoacetase-like C-terminal" evidence="5">
    <location>
        <begin position="94"/>
        <end position="306"/>
    </location>
</feature>
<dbReference type="GO" id="GO:0018773">
    <property type="term" value="F:acetylpyruvate hydrolase activity"/>
    <property type="evidence" value="ECO:0007669"/>
    <property type="project" value="TreeGrafter"/>
</dbReference>
<evidence type="ECO:0000313" key="6">
    <source>
        <dbReference type="EMBL" id="OZI34705.1"/>
    </source>
</evidence>
<evidence type="ECO:0000313" key="7">
    <source>
        <dbReference type="Proteomes" id="UP000216020"/>
    </source>
</evidence>
<dbReference type="GO" id="GO:0046872">
    <property type="term" value="F:metal ion binding"/>
    <property type="evidence" value="ECO:0007669"/>
    <property type="project" value="UniProtKB-KW"/>
</dbReference>
<dbReference type="PANTHER" id="PTHR11820">
    <property type="entry name" value="ACYLPYRUVASE"/>
    <property type="match status" value="1"/>
</dbReference>
<dbReference type="Gene3D" id="3.90.850.10">
    <property type="entry name" value="Fumarylacetoacetase-like, C-terminal domain"/>
    <property type="match status" value="1"/>
</dbReference>
<dbReference type="RefSeq" id="WP_094853696.1">
    <property type="nucleotide sequence ID" value="NZ_NEVM01000002.1"/>
</dbReference>